<organism evidence="2 3">
    <name type="scientific">Paspalum notatum var. saurae</name>
    <dbReference type="NCBI Taxonomy" id="547442"/>
    <lineage>
        <taxon>Eukaryota</taxon>
        <taxon>Viridiplantae</taxon>
        <taxon>Streptophyta</taxon>
        <taxon>Embryophyta</taxon>
        <taxon>Tracheophyta</taxon>
        <taxon>Spermatophyta</taxon>
        <taxon>Magnoliopsida</taxon>
        <taxon>Liliopsida</taxon>
        <taxon>Poales</taxon>
        <taxon>Poaceae</taxon>
        <taxon>PACMAD clade</taxon>
        <taxon>Panicoideae</taxon>
        <taxon>Andropogonodae</taxon>
        <taxon>Paspaleae</taxon>
        <taxon>Paspalinae</taxon>
        <taxon>Paspalum</taxon>
    </lineage>
</organism>
<accession>A0AAQ3TNG5</accession>
<dbReference type="Proteomes" id="UP001341281">
    <property type="component" value="Chromosome 05"/>
</dbReference>
<evidence type="ECO:0000313" key="2">
    <source>
        <dbReference type="EMBL" id="WVZ76578.1"/>
    </source>
</evidence>
<feature type="compositionally biased region" description="Acidic residues" evidence="1">
    <location>
        <begin position="16"/>
        <end position="25"/>
    </location>
</feature>
<evidence type="ECO:0000256" key="1">
    <source>
        <dbReference type="SAM" id="MobiDB-lite"/>
    </source>
</evidence>
<sequence>MHIDPASELPTQEQPLIEEPDDQEQESQQQEDSSLPTSDLTVETADPTEEGMEFLFCACVGGGLCYHQE</sequence>
<proteinExistence type="predicted"/>
<reference evidence="2 3" key="1">
    <citation type="submission" date="2024-02" db="EMBL/GenBank/DDBJ databases">
        <title>High-quality chromosome-scale genome assembly of Pensacola bahiagrass (Paspalum notatum Flugge var. saurae).</title>
        <authorList>
            <person name="Vega J.M."/>
            <person name="Podio M."/>
            <person name="Orjuela J."/>
            <person name="Siena L.A."/>
            <person name="Pessino S.C."/>
            <person name="Combes M.C."/>
            <person name="Mariac C."/>
            <person name="Albertini E."/>
            <person name="Pupilli F."/>
            <person name="Ortiz J.P.A."/>
            <person name="Leblanc O."/>
        </authorList>
    </citation>
    <scope>NUCLEOTIDE SEQUENCE [LARGE SCALE GENOMIC DNA]</scope>
    <source>
        <strain evidence="2">R1</strain>
        <tissue evidence="2">Leaf</tissue>
    </source>
</reference>
<dbReference type="AlphaFoldDB" id="A0AAQ3TNG5"/>
<dbReference type="EMBL" id="CP144749">
    <property type="protein sequence ID" value="WVZ76578.1"/>
    <property type="molecule type" value="Genomic_DNA"/>
</dbReference>
<feature type="region of interest" description="Disordered" evidence="1">
    <location>
        <begin position="1"/>
        <end position="47"/>
    </location>
</feature>
<evidence type="ECO:0000313" key="3">
    <source>
        <dbReference type="Proteomes" id="UP001341281"/>
    </source>
</evidence>
<protein>
    <submittedName>
        <fullName evidence="2">Uncharacterized protein</fullName>
    </submittedName>
</protein>
<keyword evidence="3" id="KW-1185">Reference proteome</keyword>
<name>A0AAQ3TNG5_PASNO</name>
<gene>
    <name evidence="2" type="ORF">U9M48_024543</name>
</gene>